<feature type="compositionally biased region" description="Acidic residues" evidence="14">
    <location>
        <begin position="242"/>
        <end position="253"/>
    </location>
</feature>
<dbReference type="GO" id="GO:0016567">
    <property type="term" value="P:protein ubiquitination"/>
    <property type="evidence" value="ECO:0007669"/>
    <property type="project" value="UniProtKB-UniPathway"/>
</dbReference>
<keyword evidence="6 15" id="KW-0812">Transmembrane</keyword>
<feature type="region of interest" description="Disordered" evidence="14">
    <location>
        <begin position="208"/>
        <end position="229"/>
    </location>
</feature>
<dbReference type="GeneID" id="109714691"/>
<dbReference type="CDD" id="cd16461">
    <property type="entry name" value="RING-H2_EL5-like"/>
    <property type="match status" value="1"/>
</dbReference>
<reference evidence="17" key="1">
    <citation type="journal article" date="2015" name="Nat. Genet.">
        <title>The pineapple genome and the evolution of CAM photosynthesis.</title>
        <authorList>
            <person name="Ming R."/>
            <person name="VanBuren R."/>
            <person name="Wai C.M."/>
            <person name="Tang H."/>
            <person name="Schatz M.C."/>
            <person name="Bowers J.E."/>
            <person name="Lyons E."/>
            <person name="Wang M.L."/>
            <person name="Chen J."/>
            <person name="Biggers E."/>
            <person name="Zhang J."/>
            <person name="Huang L."/>
            <person name="Zhang L."/>
            <person name="Miao W."/>
            <person name="Zhang J."/>
            <person name="Ye Z."/>
            <person name="Miao C."/>
            <person name="Lin Z."/>
            <person name="Wang H."/>
            <person name="Zhou H."/>
            <person name="Yim W.C."/>
            <person name="Priest H.D."/>
            <person name="Zheng C."/>
            <person name="Woodhouse M."/>
            <person name="Edger P.P."/>
            <person name="Guyot R."/>
            <person name="Guo H.B."/>
            <person name="Guo H."/>
            <person name="Zheng G."/>
            <person name="Singh R."/>
            <person name="Sharma A."/>
            <person name="Min X."/>
            <person name="Zheng Y."/>
            <person name="Lee H."/>
            <person name="Gurtowski J."/>
            <person name="Sedlazeck F.J."/>
            <person name="Harkess A."/>
            <person name="McKain M.R."/>
            <person name="Liao Z."/>
            <person name="Fang J."/>
            <person name="Liu J."/>
            <person name="Zhang X."/>
            <person name="Zhang Q."/>
            <person name="Hu W."/>
            <person name="Qin Y."/>
            <person name="Wang K."/>
            <person name="Chen L.Y."/>
            <person name="Shirley N."/>
            <person name="Lin Y.R."/>
            <person name="Liu L.Y."/>
            <person name="Hernandez A.G."/>
            <person name="Wright C.L."/>
            <person name="Bulone V."/>
            <person name="Tuskan G.A."/>
            <person name="Heath K."/>
            <person name="Zee F."/>
            <person name="Moore P.H."/>
            <person name="Sunkar R."/>
            <person name="Leebens-Mack J.H."/>
            <person name="Mockler T."/>
            <person name="Bennetzen J.L."/>
            <person name="Freeling M."/>
            <person name="Sankoff D."/>
            <person name="Paterson A.H."/>
            <person name="Zhu X."/>
            <person name="Yang X."/>
            <person name="Smith J.A."/>
            <person name="Cushman J.C."/>
            <person name="Paull R.E."/>
            <person name="Yu Q."/>
        </authorList>
    </citation>
    <scope>NUCLEOTIDE SEQUENCE [LARGE SCALE GENOMIC DNA]</scope>
    <source>
        <strain evidence="17">cv. F153</strain>
    </source>
</reference>
<dbReference type="SMART" id="SM00184">
    <property type="entry name" value="RING"/>
    <property type="match status" value="1"/>
</dbReference>
<keyword evidence="11 15" id="KW-1133">Transmembrane helix</keyword>
<accession>A0A6P5FPI7</accession>
<dbReference type="InterPro" id="IPR044600">
    <property type="entry name" value="ATL1/ATL16-like"/>
</dbReference>
<dbReference type="PANTHER" id="PTHR46913:SF22">
    <property type="entry name" value="RING-TYPE E3 UBIQUITIN TRANSFERASE"/>
    <property type="match status" value="1"/>
</dbReference>
<feature type="region of interest" description="Disordered" evidence="14">
    <location>
        <begin position="242"/>
        <end position="285"/>
    </location>
</feature>
<dbReference type="AlphaFoldDB" id="A0A6P5FPI7"/>
<feature type="region of interest" description="Disordered" evidence="14">
    <location>
        <begin position="107"/>
        <end position="131"/>
    </location>
</feature>
<dbReference type="SUPFAM" id="SSF57850">
    <property type="entry name" value="RING/U-box"/>
    <property type="match status" value="1"/>
</dbReference>
<keyword evidence="8 13" id="KW-0863">Zinc-finger</keyword>
<dbReference type="FunFam" id="3.30.40.10:FF:000187">
    <property type="entry name" value="E3 ubiquitin-protein ligase ATL6"/>
    <property type="match status" value="1"/>
</dbReference>
<dbReference type="InterPro" id="IPR001841">
    <property type="entry name" value="Znf_RING"/>
</dbReference>
<dbReference type="GO" id="GO:0016020">
    <property type="term" value="C:membrane"/>
    <property type="evidence" value="ECO:0007669"/>
    <property type="project" value="UniProtKB-SubCell"/>
</dbReference>
<evidence type="ECO:0000256" key="11">
    <source>
        <dbReference type="ARBA" id="ARBA00022989"/>
    </source>
</evidence>
<evidence type="ECO:0000256" key="13">
    <source>
        <dbReference type="PROSITE-ProRule" id="PRU00175"/>
    </source>
</evidence>
<evidence type="ECO:0000256" key="7">
    <source>
        <dbReference type="ARBA" id="ARBA00022723"/>
    </source>
</evidence>
<reference evidence="18" key="2">
    <citation type="submission" date="2025-08" db="UniProtKB">
        <authorList>
            <consortium name="RefSeq"/>
        </authorList>
    </citation>
    <scope>IDENTIFICATION</scope>
    <source>
        <tissue evidence="18">Leaf</tissue>
    </source>
</reference>
<dbReference type="Pfam" id="PF13639">
    <property type="entry name" value="zf-RING_2"/>
    <property type="match status" value="1"/>
</dbReference>
<evidence type="ECO:0000313" key="17">
    <source>
        <dbReference type="Proteomes" id="UP000515123"/>
    </source>
</evidence>
<feature type="transmembrane region" description="Helical" evidence="15">
    <location>
        <begin position="66"/>
        <end position="89"/>
    </location>
</feature>
<evidence type="ECO:0000256" key="6">
    <source>
        <dbReference type="ARBA" id="ARBA00022692"/>
    </source>
</evidence>
<dbReference type="Proteomes" id="UP000515123">
    <property type="component" value="Linkage group 8"/>
</dbReference>
<evidence type="ECO:0000256" key="9">
    <source>
        <dbReference type="ARBA" id="ARBA00022786"/>
    </source>
</evidence>
<comment type="catalytic activity">
    <reaction evidence="1">
        <text>S-ubiquitinyl-[E2 ubiquitin-conjugating enzyme]-L-cysteine + [acceptor protein]-L-lysine = [E2 ubiquitin-conjugating enzyme]-L-cysteine + N(6)-ubiquitinyl-[acceptor protein]-L-lysine.</text>
        <dbReference type="EC" id="2.3.2.27"/>
    </reaction>
</comment>
<gene>
    <name evidence="18" type="primary">LOC109714691</name>
</gene>
<name>A0A6P5FPI7_ANACO</name>
<dbReference type="OrthoDB" id="9984778at2759"/>
<keyword evidence="17" id="KW-1185">Reference proteome</keyword>
<evidence type="ECO:0000256" key="10">
    <source>
        <dbReference type="ARBA" id="ARBA00022833"/>
    </source>
</evidence>
<evidence type="ECO:0000256" key="8">
    <source>
        <dbReference type="ARBA" id="ARBA00022771"/>
    </source>
</evidence>
<proteinExistence type="predicted"/>
<dbReference type="GO" id="GO:0061630">
    <property type="term" value="F:ubiquitin protein ligase activity"/>
    <property type="evidence" value="ECO:0007669"/>
    <property type="project" value="UniProtKB-EC"/>
</dbReference>
<dbReference type="PROSITE" id="PS50089">
    <property type="entry name" value="ZF_RING_2"/>
    <property type="match status" value="1"/>
</dbReference>
<dbReference type="GO" id="GO:0008270">
    <property type="term" value="F:zinc ion binding"/>
    <property type="evidence" value="ECO:0007669"/>
    <property type="project" value="UniProtKB-KW"/>
</dbReference>
<evidence type="ECO:0000256" key="12">
    <source>
        <dbReference type="ARBA" id="ARBA00023136"/>
    </source>
</evidence>
<keyword evidence="9" id="KW-0833">Ubl conjugation pathway</keyword>
<organism evidence="17 18">
    <name type="scientific">Ananas comosus</name>
    <name type="common">Pineapple</name>
    <name type="synonym">Ananas ananas</name>
    <dbReference type="NCBI Taxonomy" id="4615"/>
    <lineage>
        <taxon>Eukaryota</taxon>
        <taxon>Viridiplantae</taxon>
        <taxon>Streptophyta</taxon>
        <taxon>Embryophyta</taxon>
        <taxon>Tracheophyta</taxon>
        <taxon>Spermatophyta</taxon>
        <taxon>Magnoliopsida</taxon>
        <taxon>Liliopsida</taxon>
        <taxon>Poales</taxon>
        <taxon>Bromeliaceae</taxon>
        <taxon>Bromelioideae</taxon>
        <taxon>Ananas</taxon>
    </lineage>
</organism>
<evidence type="ECO:0000256" key="15">
    <source>
        <dbReference type="SAM" id="Phobius"/>
    </source>
</evidence>
<sequence>MASSSSSTHQKGVSYEPTKDCSMGLCSVYCPQWCYLLLPPPPPPPYPPRPHLDLLLPSDPSSSSSFSPLVIAIIGVLASSVLLLAYYALVSDRCGAAALLRRLLLPPPPPPPPRSSAPADSEARRASAATPSRGIDEALIGRIRVCSYKKAGEGSEQCSVCLSEFQEEERLRLLPACGHAFHVQCIDAWLKSHSNCPLCRATILVPEDERSGEDKEEEEDQEEEEGGEEVVAVVEGAEELEFVGEEEEEEEEATSAGNSNGEGSHHLKLDGARSTARPETQHRGAVSIADVLRMSMDDDISAANHSGLLATGISSSGGRVGRGEH</sequence>
<evidence type="ECO:0000256" key="5">
    <source>
        <dbReference type="ARBA" id="ARBA00022679"/>
    </source>
</evidence>
<comment type="pathway">
    <text evidence="3">Protein modification; protein ubiquitination.</text>
</comment>
<evidence type="ECO:0000259" key="16">
    <source>
        <dbReference type="PROSITE" id="PS50089"/>
    </source>
</evidence>
<keyword evidence="7" id="KW-0479">Metal-binding</keyword>
<dbReference type="UniPathway" id="UPA00143"/>
<protein>
    <recommendedName>
        <fullName evidence="4">RING-type E3 ubiquitin transferase</fullName>
        <ecNumber evidence="4">2.3.2.27</ecNumber>
    </recommendedName>
</protein>
<dbReference type="RefSeq" id="XP_020094975.1">
    <property type="nucleotide sequence ID" value="XM_020239386.1"/>
</dbReference>
<evidence type="ECO:0000313" key="18">
    <source>
        <dbReference type="RefSeq" id="XP_020094975.1"/>
    </source>
</evidence>
<evidence type="ECO:0000256" key="2">
    <source>
        <dbReference type="ARBA" id="ARBA00004167"/>
    </source>
</evidence>
<evidence type="ECO:0000256" key="3">
    <source>
        <dbReference type="ARBA" id="ARBA00004906"/>
    </source>
</evidence>
<dbReference type="Gene3D" id="3.30.40.10">
    <property type="entry name" value="Zinc/RING finger domain, C3HC4 (zinc finger)"/>
    <property type="match status" value="1"/>
</dbReference>
<feature type="compositionally biased region" description="Acidic residues" evidence="14">
    <location>
        <begin position="214"/>
        <end position="228"/>
    </location>
</feature>
<dbReference type="EC" id="2.3.2.27" evidence="4"/>
<dbReference type="InterPro" id="IPR013083">
    <property type="entry name" value="Znf_RING/FYVE/PHD"/>
</dbReference>
<evidence type="ECO:0000256" key="1">
    <source>
        <dbReference type="ARBA" id="ARBA00000900"/>
    </source>
</evidence>
<comment type="subcellular location">
    <subcellularLocation>
        <location evidence="2">Membrane</location>
        <topology evidence="2">Single-pass membrane protein</topology>
    </subcellularLocation>
</comment>
<feature type="domain" description="RING-type" evidence="16">
    <location>
        <begin position="158"/>
        <end position="200"/>
    </location>
</feature>
<keyword evidence="12 15" id="KW-0472">Membrane</keyword>
<evidence type="ECO:0000256" key="4">
    <source>
        <dbReference type="ARBA" id="ARBA00012483"/>
    </source>
</evidence>
<keyword evidence="5" id="KW-0808">Transferase</keyword>
<dbReference type="PANTHER" id="PTHR46913">
    <property type="entry name" value="RING-H2 FINGER PROTEIN ATL16"/>
    <property type="match status" value="1"/>
</dbReference>
<evidence type="ECO:0000256" key="14">
    <source>
        <dbReference type="SAM" id="MobiDB-lite"/>
    </source>
</evidence>
<keyword evidence="10" id="KW-0862">Zinc</keyword>